<dbReference type="Proteomes" id="UP001153292">
    <property type="component" value="Chromosome 2"/>
</dbReference>
<evidence type="ECO:0000256" key="1">
    <source>
        <dbReference type="SAM" id="MobiDB-lite"/>
    </source>
</evidence>
<evidence type="ECO:0000313" key="3">
    <source>
        <dbReference type="Proteomes" id="UP001153292"/>
    </source>
</evidence>
<reference evidence="2" key="1">
    <citation type="submission" date="2021-12" db="EMBL/GenBank/DDBJ databases">
        <authorList>
            <person name="King R."/>
        </authorList>
    </citation>
    <scope>NUCLEOTIDE SEQUENCE</scope>
</reference>
<accession>A0ABN8AZJ5</accession>
<evidence type="ECO:0000313" key="2">
    <source>
        <dbReference type="EMBL" id="CAH0401913.1"/>
    </source>
</evidence>
<feature type="region of interest" description="Disordered" evidence="1">
    <location>
        <begin position="248"/>
        <end position="270"/>
    </location>
</feature>
<gene>
    <name evidence="2" type="ORF">CHILSU_LOCUS5150</name>
</gene>
<feature type="compositionally biased region" description="Basic residues" evidence="1">
    <location>
        <begin position="261"/>
        <end position="270"/>
    </location>
</feature>
<keyword evidence="3" id="KW-1185">Reference proteome</keyword>
<organism evidence="2 3">
    <name type="scientific">Chilo suppressalis</name>
    <name type="common">Asiatic rice borer moth</name>
    <dbReference type="NCBI Taxonomy" id="168631"/>
    <lineage>
        <taxon>Eukaryota</taxon>
        <taxon>Metazoa</taxon>
        <taxon>Ecdysozoa</taxon>
        <taxon>Arthropoda</taxon>
        <taxon>Hexapoda</taxon>
        <taxon>Insecta</taxon>
        <taxon>Pterygota</taxon>
        <taxon>Neoptera</taxon>
        <taxon>Endopterygota</taxon>
        <taxon>Lepidoptera</taxon>
        <taxon>Glossata</taxon>
        <taxon>Ditrysia</taxon>
        <taxon>Pyraloidea</taxon>
        <taxon>Crambidae</taxon>
        <taxon>Crambinae</taxon>
        <taxon>Chilo</taxon>
    </lineage>
</organism>
<protein>
    <submittedName>
        <fullName evidence="2">Uncharacterized protein</fullName>
    </submittedName>
</protein>
<feature type="compositionally biased region" description="Polar residues" evidence="1">
    <location>
        <begin position="250"/>
        <end position="260"/>
    </location>
</feature>
<name>A0ABN8AZJ5_CHISP</name>
<sequence>MASVAAVLETQKFLESILMKKMGDLEAQLKSSSSKKDGDNLLKIQEEFNTFKNVVHNILQLLRQQITEVIKSVDAVKTRHRQKCLLLSGLPEKSDAELANNAVSLLQKHLGLCEITGESIKACYRLGRYKEGRNRPVVIEFTGQHIRSLIWKNKTRLKGSDLVLEEFLTRSRQSAFRAAREHFGMKSVWTSSGNICISTPDGNKVRILSMDELNMLTTRFPKPSPVATVLSEESSVVLEVSELSTALSDDPTQSSKAIQTRSKRVNKSSK</sequence>
<dbReference type="EMBL" id="OU963895">
    <property type="protein sequence ID" value="CAH0401913.1"/>
    <property type="molecule type" value="Genomic_DNA"/>
</dbReference>
<proteinExistence type="predicted"/>